<accession>A0A1B9E828</accession>
<dbReference type="EMBL" id="LVEP01000013">
    <property type="protein sequence ID" value="OCB78089.1"/>
    <property type="molecule type" value="Genomic_DNA"/>
</dbReference>
<evidence type="ECO:0000313" key="4">
    <source>
        <dbReference type="Proteomes" id="UP000093510"/>
    </source>
</evidence>
<evidence type="ECO:0000313" key="3">
    <source>
        <dbReference type="EMBL" id="OCB78089.1"/>
    </source>
</evidence>
<keyword evidence="4" id="KW-1185">Reference proteome</keyword>
<reference evidence="3 4" key="1">
    <citation type="submission" date="2016-03" db="EMBL/GenBank/DDBJ databases">
        <authorList>
            <person name="Ploux O."/>
        </authorList>
    </citation>
    <scope>NUCLEOTIDE SEQUENCE [LARGE SCALE GENOMIC DNA]</scope>
    <source>
        <strain evidence="3 4">LPB0076</strain>
    </source>
</reference>
<comment type="caution">
    <text evidence="3">The sequence shown here is derived from an EMBL/GenBank/DDBJ whole genome shotgun (WGS) entry which is preliminary data.</text>
</comment>
<keyword evidence="1" id="KW-0732">Signal</keyword>
<dbReference type="AlphaFoldDB" id="A0A1B9E828"/>
<protein>
    <recommendedName>
        <fullName evidence="2">Secretion system C-terminal sorting domain-containing protein</fullName>
    </recommendedName>
</protein>
<feature type="domain" description="Secretion system C-terminal sorting" evidence="2">
    <location>
        <begin position="503"/>
        <end position="571"/>
    </location>
</feature>
<dbReference type="STRING" id="1763534.GCA_001831475_00060"/>
<dbReference type="Pfam" id="PF18962">
    <property type="entry name" value="Por_Secre_tail"/>
    <property type="match status" value="1"/>
</dbReference>
<gene>
    <name evidence="3" type="ORF">LPBF_03855</name>
</gene>
<dbReference type="InterPro" id="IPR026444">
    <property type="entry name" value="Secre_tail"/>
</dbReference>
<dbReference type="Proteomes" id="UP000093510">
    <property type="component" value="Unassembled WGS sequence"/>
</dbReference>
<organism evidence="3 4">
    <name type="scientific">Flavobacterium crassostreae</name>
    <dbReference type="NCBI Taxonomy" id="1763534"/>
    <lineage>
        <taxon>Bacteria</taxon>
        <taxon>Pseudomonadati</taxon>
        <taxon>Bacteroidota</taxon>
        <taxon>Flavobacteriia</taxon>
        <taxon>Flavobacteriales</taxon>
        <taxon>Flavobacteriaceae</taxon>
        <taxon>Flavobacterium</taxon>
    </lineage>
</organism>
<evidence type="ECO:0000259" key="2">
    <source>
        <dbReference type="Pfam" id="PF18962"/>
    </source>
</evidence>
<evidence type="ECO:0000256" key="1">
    <source>
        <dbReference type="ARBA" id="ARBA00022729"/>
    </source>
</evidence>
<dbReference type="NCBIfam" id="TIGR04183">
    <property type="entry name" value="Por_Secre_tail"/>
    <property type="match status" value="1"/>
</dbReference>
<sequence length="573" mass="62266">MFVSPNSSVYVSNQVVYIQQALELNAATSHFYLRKDGQLVQATPALSANQGLGSLSVYQEGSSDNYQYNYWCSPVGGNVATAGNSGFTITQLMDVASVTNSTPVTILASNNYDGTASPLAIAPYWIWKLPSTSSNWVFVGSSNTLQAGEGFTMKGTSGTNTNTVNGVQNNPGAKQRYDFRGKPNDGTIAIPVLLDQLVLTGNPYPSAIDLAAFLTDATNSTGIAYYWEQDKTNASHYIANYLGGYGTYSPMGGSGNGVYTPATFYSYDGYGNPVAATGMGAVYERKFAPIGQGFMIRGSADGVVEMKNSYRKYVKEAKANLSEFERNANANKTPKKNATDTAIADAITPQIRFNALLNNQGVRQIVLAFAPNATDGMDHAMDAAPAGLNVVADVCFVVADNELVVNALPFDLDKKIPLEFSNNMQANFKISVNQILNLDQLDAVYLHDKIADTYLDIKENFFEVVLPAGVNKTQFEITFKTDRVLAVNELAKQDFVMYQNNETKNITINNPLQKELVSCAVYDIVGKLVFSKTKLGADLNYTFSSSGWSDGIYIVQLETKDKIRSTQKISIHN</sequence>
<name>A0A1B9E828_9FLAO</name>
<proteinExistence type="predicted"/>